<name>A0A8S4EJP6_PLUXY</name>
<feature type="transmembrane region" description="Helical" evidence="5">
    <location>
        <begin position="145"/>
        <end position="167"/>
    </location>
</feature>
<evidence type="ECO:0000256" key="5">
    <source>
        <dbReference type="SAM" id="Phobius"/>
    </source>
</evidence>
<reference evidence="6" key="1">
    <citation type="submission" date="2020-11" db="EMBL/GenBank/DDBJ databases">
        <authorList>
            <person name="Whiteford S."/>
        </authorList>
    </citation>
    <scope>NUCLEOTIDE SEQUENCE</scope>
</reference>
<keyword evidence="4 5" id="KW-0472">Membrane</keyword>
<evidence type="ECO:0000256" key="1">
    <source>
        <dbReference type="ARBA" id="ARBA00004141"/>
    </source>
</evidence>
<dbReference type="Pfam" id="PF07690">
    <property type="entry name" value="MFS_1"/>
    <property type="match status" value="1"/>
</dbReference>
<feature type="transmembrane region" description="Helical" evidence="5">
    <location>
        <begin position="464"/>
        <end position="486"/>
    </location>
</feature>
<feature type="transmembrane region" description="Helical" evidence="5">
    <location>
        <begin position="311"/>
        <end position="335"/>
    </location>
</feature>
<evidence type="ECO:0000313" key="6">
    <source>
        <dbReference type="EMBL" id="CAG9115779.1"/>
    </source>
</evidence>
<feature type="transmembrane region" description="Helical" evidence="5">
    <location>
        <begin position="114"/>
        <end position="133"/>
    </location>
</feature>
<sequence>MVAKDRESEKAAEAEVSVEEKPLNKDAAILYKDKTFGEKLTYIRGNITVEPLLAGLIVPSIISRFAMGNLNLDKACRVNLEFGDVVCDALIARDNNNYSSYEKEVQKLISSIDIWKGIIQTLVPCLLIMFLGAWSDRTGKRKVCILLPIFGEFITSLNNIVNVYFFYEIPVQITVLLETVFPAFTGGWVTMFLGVFAYISDITTEEARTFRVGLVNFCMTVGVPIGISLSGILLKMFGYYVIFSTTSVMFFFVLMYGLFCLKEPEQLLIEKGEPVPDRTNSPDVSFFDLSHVVDTARVAFRRRDGKKRTKIILSLFIVFIVYGPSMSEHTIFYLYVRNRLNWDMVKYSLLVSYSVVLHSFGALFSITVLSRRLQVDDSLLCLISCVSKFVGSLWTAFVTTDLEMYLLPVVEILNATTFTSLRSIISKLVDKQENAKMNSVFSLTETVASLVFHPFYSWTYMKTLAALPGAVFLISAALVVPACVILV</sequence>
<comment type="caution">
    <text evidence="6">The sequence shown here is derived from an EMBL/GenBank/DDBJ whole genome shotgun (WGS) entry which is preliminary data.</text>
</comment>
<dbReference type="InterPro" id="IPR011701">
    <property type="entry name" value="MFS"/>
</dbReference>
<evidence type="ECO:0000256" key="2">
    <source>
        <dbReference type="ARBA" id="ARBA00022692"/>
    </source>
</evidence>
<protein>
    <submittedName>
        <fullName evidence="6">(diamondback moth) hypothetical protein</fullName>
    </submittedName>
</protein>
<dbReference type="GO" id="GO:0016020">
    <property type="term" value="C:membrane"/>
    <property type="evidence" value="ECO:0007669"/>
    <property type="project" value="UniProtKB-SubCell"/>
</dbReference>
<dbReference type="GO" id="GO:0022857">
    <property type="term" value="F:transmembrane transporter activity"/>
    <property type="evidence" value="ECO:0007669"/>
    <property type="project" value="InterPro"/>
</dbReference>
<organism evidence="6 7">
    <name type="scientific">Plutella xylostella</name>
    <name type="common">Diamondback moth</name>
    <name type="synonym">Plutella maculipennis</name>
    <dbReference type="NCBI Taxonomy" id="51655"/>
    <lineage>
        <taxon>Eukaryota</taxon>
        <taxon>Metazoa</taxon>
        <taxon>Ecdysozoa</taxon>
        <taxon>Arthropoda</taxon>
        <taxon>Hexapoda</taxon>
        <taxon>Insecta</taxon>
        <taxon>Pterygota</taxon>
        <taxon>Neoptera</taxon>
        <taxon>Endopterygota</taxon>
        <taxon>Lepidoptera</taxon>
        <taxon>Glossata</taxon>
        <taxon>Ditrysia</taxon>
        <taxon>Yponomeutoidea</taxon>
        <taxon>Plutellidae</taxon>
        <taxon>Plutella</taxon>
    </lineage>
</organism>
<dbReference type="SUPFAM" id="SSF103473">
    <property type="entry name" value="MFS general substrate transporter"/>
    <property type="match status" value="1"/>
</dbReference>
<feature type="transmembrane region" description="Helical" evidence="5">
    <location>
        <begin position="347"/>
        <end position="367"/>
    </location>
</feature>
<accession>A0A8S4EJP6</accession>
<comment type="subcellular location">
    <subcellularLocation>
        <location evidence="1">Membrane</location>
        <topology evidence="1">Multi-pass membrane protein</topology>
    </subcellularLocation>
</comment>
<dbReference type="AlphaFoldDB" id="A0A8S4EJP6"/>
<keyword evidence="3 5" id="KW-1133">Transmembrane helix</keyword>
<dbReference type="PANTHER" id="PTHR23507:SF1">
    <property type="entry name" value="FI18259P1-RELATED"/>
    <property type="match status" value="1"/>
</dbReference>
<dbReference type="EMBL" id="CAJHNJ030000017">
    <property type="protein sequence ID" value="CAG9115779.1"/>
    <property type="molecule type" value="Genomic_DNA"/>
</dbReference>
<evidence type="ECO:0000256" key="3">
    <source>
        <dbReference type="ARBA" id="ARBA00022989"/>
    </source>
</evidence>
<dbReference type="InterPro" id="IPR036259">
    <property type="entry name" value="MFS_trans_sf"/>
</dbReference>
<keyword evidence="2 5" id="KW-0812">Transmembrane</keyword>
<feature type="transmembrane region" description="Helical" evidence="5">
    <location>
        <begin position="179"/>
        <end position="200"/>
    </location>
</feature>
<proteinExistence type="predicted"/>
<evidence type="ECO:0000256" key="4">
    <source>
        <dbReference type="ARBA" id="ARBA00023136"/>
    </source>
</evidence>
<keyword evidence="7" id="KW-1185">Reference proteome</keyword>
<dbReference type="Gene3D" id="1.20.1250.20">
    <property type="entry name" value="MFS general substrate transporter like domains"/>
    <property type="match status" value="1"/>
</dbReference>
<dbReference type="PANTHER" id="PTHR23507">
    <property type="entry name" value="ZGC:174356"/>
    <property type="match status" value="1"/>
</dbReference>
<evidence type="ECO:0000313" key="7">
    <source>
        <dbReference type="Proteomes" id="UP000653454"/>
    </source>
</evidence>
<dbReference type="Proteomes" id="UP000653454">
    <property type="component" value="Unassembled WGS sequence"/>
</dbReference>
<gene>
    <name evidence="6" type="ORF">PLXY2_LOCUS5837</name>
</gene>
<feature type="transmembrane region" description="Helical" evidence="5">
    <location>
        <begin position="239"/>
        <end position="261"/>
    </location>
</feature>
<feature type="transmembrane region" description="Helical" evidence="5">
    <location>
        <begin position="379"/>
        <end position="399"/>
    </location>
</feature>
<feature type="transmembrane region" description="Helical" evidence="5">
    <location>
        <begin position="212"/>
        <end position="233"/>
    </location>
</feature>